<dbReference type="InParanoid" id="C5LHV3"/>
<proteinExistence type="predicted"/>
<evidence type="ECO:0000313" key="2">
    <source>
        <dbReference type="Proteomes" id="UP000007800"/>
    </source>
</evidence>
<evidence type="ECO:0000313" key="1">
    <source>
        <dbReference type="EMBL" id="EER03707.1"/>
    </source>
</evidence>
<gene>
    <name evidence="1" type="ORF">Pmar_PMAR023004</name>
</gene>
<dbReference type="RefSeq" id="XP_002771891.1">
    <property type="nucleotide sequence ID" value="XM_002771845.1"/>
</dbReference>
<name>C5LHV3_PERM5</name>
<protein>
    <submittedName>
        <fullName evidence="1">Uncharacterized protein</fullName>
    </submittedName>
</protein>
<accession>C5LHV3</accession>
<dbReference type="OMA" id="TCHYDES"/>
<keyword evidence="2" id="KW-1185">Reference proteome</keyword>
<dbReference type="EMBL" id="GG682149">
    <property type="protein sequence ID" value="EER03707.1"/>
    <property type="molecule type" value="Genomic_DNA"/>
</dbReference>
<dbReference type="Proteomes" id="UP000007800">
    <property type="component" value="Unassembled WGS sequence"/>
</dbReference>
<sequence length="114" mass="13269">MISSLVFDPRHMFALHLMLVDFLWDKDDLGKEELGTILKQFVGRRDVSIRVVEPPVTLPPADDIFCRGTSLIGLRSKMRMQGINPRLMRDEDWRSDSRPARIAVSIDFEPRRQF</sequence>
<organism evidence="2">
    <name type="scientific">Perkinsus marinus (strain ATCC 50983 / TXsc)</name>
    <dbReference type="NCBI Taxonomy" id="423536"/>
    <lineage>
        <taxon>Eukaryota</taxon>
        <taxon>Sar</taxon>
        <taxon>Alveolata</taxon>
        <taxon>Perkinsozoa</taxon>
        <taxon>Perkinsea</taxon>
        <taxon>Perkinsida</taxon>
        <taxon>Perkinsidae</taxon>
        <taxon>Perkinsus</taxon>
    </lineage>
</organism>
<reference evidence="1 2" key="1">
    <citation type="submission" date="2008-07" db="EMBL/GenBank/DDBJ databases">
        <authorList>
            <person name="El-Sayed N."/>
            <person name="Caler E."/>
            <person name="Inman J."/>
            <person name="Amedeo P."/>
            <person name="Hass B."/>
            <person name="Wortman J."/>
        </authorList>
    </citation>
    <scope>NUCLEOTIDE SEQUENCE [LARGE SCALE GENOMIC DNA]</scope>
    <source>
        <strain evidence="2">ATCC 50983 / TXsc</strain>
    </source>
</reference>
<dbReference type="AlphaFoldDB" id="C5LHV3"/>
<dbReference type="OrthoDB" id="10509476at2759"/>
<dbReference type="GeneID" id="9048201"/>